<name>A0A8T8SCR6_9BASI</name>
<sequence>TEVVETIVLASSSSLIGLIPRTLLLQPAVNSKLHLPAYLGPSSFAQQQSSCSSSLAALASSPPLPSVFKASPEPASTTGTILPPRFANSQDRRIAEAHQRTSLPGHSSPNSGPRFQIHGKHTSRETGLGAASPRPGSRSEDDVCITSGGSEHPFQVHHPTEPWPTTSSGLRSRRRDTISDPSSLLPGRKVATMSLASEDGG</sequence>
<feature type="region of interest" description="Disordered" evidence="1">
    <location>
        <begin position="92"/>
        <end position="201"/>
    </location>
</feature>
<dbReference type="EMBL" id="LWDD02003374">
    <property type="protein sequence ID" value="KAE8237302.1"/>
    <property type="molecule type" value="Genomic_DNA"/>
</dbReference>
<evidence type="ECO:0000313" key="2">
    <source>
        <dbReference type="EMBL" id="KAE8237302.1"/>
    </source>
</evidence>
<evidence type="ECO:0000313" key="3">
    <source>
        <dbReference type="Proteomes" id="UP000077671"/>
    </source>
</evidence>
<gene>
    <name evidence="2" type="ORF">A4X03_0g9162</name>
</gene>
<accession>A0A8T8SCR6</accession>
<reference evidence="2" key="2">
    <citation type="journal article" date="2019" name="IMA Fungus">
        <title>Genome sequencing and comparison of five Tilletia species to identify candidate genes for the detection of regulated species infecting wheat.</title>
        <authorList>
            <person name="Nguyen H.D.T."/>
            <person name="Sultana T."/>
            <person name="Kesanakurti P."/>
            <person name="Hambleton S."/>
        </authorList>
    </citation>
    <scope>NUCLEOTIDE SEQUENCE</scope>
    <source>
        <strain evidence="2">DAOMC 238032</strain>
    </source>
</reference>
<feature type="compositionally biased region" description="Polar residues" evidence="1">
    <location>
        <begin position="100"/>
        <end position="113"/>
    </location>
</feature>
<proteinExistence type="predicted"/>
<protein>
    <submittedName>
        <fullName evidence="2">Uncharacterized protein</fullName>
    </submittedName>
</protein>
<comment type="caution">
    <text evidence="2">The sequence shown here is derived from an EMBL/GenBank/DDBJ whole genome shotgun (WGS) entry which is preliminary data.</text>
</comment>
<reference evidence="2" key="1">
    <citation type="submission" date="2016-04" db="EMBL/GenBank/DDBJ databases">
        <authorList>
            <person name="Nguyen H.D."/>
            <person name="Kesanakurti P."/>
            <person name="Cullis J."/>
            <person name="Levesque C.A."/>
            <person name="Hambleton S."/>
        </authorList>
    </citation>
    <scope>NUCLEOTIDE SEQUENCE</scope>
    <source>
        <strain evidence="2">DAOMC 238032</strain>
    </source>
</reference>
<evidence type="ECO:0000256" key="1">
    <source>
        <dbReference type="SAM" id="MobiDB-lite"/>
    </source>
</evidence>
<feature type="non-terminal residue" evidence="2">
    <location>
        <position position="1"/>
    </location>
</feature>
<dbReference type="AlphaFoldDB" id="A0A8T8SCR6"/>
<dbReference type="Proteomes" id="UP000077671">
    <property type="component" value="Unassembled WGS sequence"/>
</dbReference>
<organism evidence="2 3">
    <name type="scientific">Tilletia caries</name>
    <name type="common">wheat bunt fungus</name>
    <dbReference type="NCBI Taxonomy" id="13290"/>
    <lineage>
        <taxon>Eukaryota</taxon>
        <taxon>Fungi</taxon>
        <taxon>Dikarya</taxon>
        <taxon>Basidiomycota</taxon>
        <taxon>Ustilaginomycotina</taxon>
        <taxon>Exobasidiomycetes</taxon>
        <taxon>Tilletiales</taxon>
        <taxon>Tilletiaceae</taxon>
        <taxon>Tilletia</taxon>
    </lineage>
</organism>